<comment type="catalytic activity">
    <reaction evidence="7">
        <text>5,6-dihydrothymine + NAD(+) = thymine + NADH + H(+)</text>
        <dbReference type="Rhea" id="RHEA:28791"/>
        <dbReference type="ChEBI" id="CHEBI:15378"/>
        <dbReference type="ChEBI" id="CHEBI:17821"/>
        <dbReference type="ChEBI" id="CHEBI:27468"/>
        <dbReference type="ChEBI" id="CHEBI:57540"/>
        <dbReference type="ChEBI" id="CHEBI:57945"/>
        <dbReference type="EC" id="1.3.1.1"/>
    </reaction>
</comment>
<evidence type="ECO:0000259" key="12">
    <source>
        <dbReference type="PROSITE" id="PS51379"/>
    </source>
</evidence>
<dbReference type="Gene3D" id="1.10.1060.10">
    <property type="entry name" value="Alpha-helical ferredoxin"/>
    <property type="match status" value="1"/>
</dbReference>
<evidence type="ECO:0000256" key="7">
    <source>
        <dbReference type="ARBA" id="ARBA00047685"/>
    </source>
</evidence>
<dbReference type="EMBL" id="JAVDWU010000004">
    <property type="protein sequence ID" value="MDR7150387.1"/>
    <property type="molecule type" value="Genomic_DNA"/>
</dbReference>
<comment type="catalytic activity">
    <reaction evidence="8">
        <text>5,6-dihydrouracil + NAD(+) = uracil + NADH + H(+)</text>
        <dbReference type="Rhea" id="RHEA:20189"/>
        <dbReference type="ChEBI" id="CHEBI:15378"/>
        <dbReference type="ChEBI" id="CHEBI:15901"/>
        <dbReference type="ChEBI" id="CHEBI:17568"/>
        <dbReference type="ChEBI" id="CHEBI:57540"/>
        <dbReference type="ChEBI" id="CHEBI:57945"/>
        <dbReference type="EC" id="1.3.1.1"/>
    </reaction>
</comment>
<dbReference type="PANTHER" id="PTHR43073:SF2">
    <property type="entry name" value="DIHYDROPYRIMIDINE DEHYDROGENASE [NADP(+)]"/>
    <property type="match status" value="1"/>
</dbReference>
<dbReference type="Gene3D" id="3.50.50.60">
    <property type="entry name" value="FAD/NAD(P)-binding domain"/>
    <property type="match status" value="2"/>
</dbReference>
<comment type="subunit">
    <text evidence="10">Heterotetramer of 2 PreA and 2 PreT subunits.</text>
</comment>
<comment type="caution">
    <text evidence="13">The sequence shown here is derived from an EMBL/GenBank/DDBJ whole genome shotgun (WGS) entry which is preliminary data.</text>
</comment>
<evidence type="ECO:0000313" key="14">
    <source>
        <dbReference type="Proteomes" id="UP001265700"/>
    </source>
</evidence>
<gene>
    <name evidence="13" type="ORF">J2W49_002345</name>
</gene>
<feature type="domain" description="4Fe-4S ferredoxin-type" evidence="12">
    <location>
        <begin position="35"/>
        <end position="68"/>
    </location>
</feature>
<keyword evidence="4 13" id="KW-0560">Oxidoreductase</keyword>
<evidence type="ECO:0000256" key="5">
    <source>
        <dbReference type="ARBA" id="ARBA00030119"/>
    </source>
</evidence>
<dbReference type="PROSITE" id="PS51379">
    <property type="entry name" value="4FE4S_FER_2"/>
    <property type="match status" value="1"/>
</dbReference>
<evidence type="ECO:0000256" key="1">
    <source>
        <dbReference type="ARBA" id="ARBA00001917"/>
    </source>
</evidence>
<evidence type="ECO:0000256" key="10">
    <source>
        <dbReference type="ARBA" id="ARBA00049714"/>
    </source>
</evidence>
<comment type="cofactor">
    <cofactor evidence="1">
        <name>FMN</name>
        <dbReference type="ChEBI" id="CHEBI:58210"/>
    </cofactor>
</comment>
<dbReference type="GO" id="GO:0016040">
    <property type="term" value="F:glutamate synthase (NADH) activity"/>
    <property type="evidence" value="ECO:0007669"/>
    <property type="project" value="UniProtKB-EC"/>
</dbReference>
<protein>
    <recommendedName>
        <fullName evidence="11">dihydrouracil dehydrogenase (NAD(+))</fullName>
        <ecNumber evidence="11">1.3.1.1</ecNumber>
    </recommendedName>
    <alternativeName>
        <fullName evidence="6">Dihydrothymine dehydrogenase</fullName>
    </alternativeName>
    <alternativeName>
        <fullName evidence="5">Dihydrouracil dehydrogenase</fullName>
    </alternativeName>
</protein>
<evidence type="ECO:0000256" key="9">
    <source>
        <dbReference type="ARBA" id="ARBA00049578"/>
    </source>
</evidence>
<evidence type="ECO:0000256" key="6">
    <source>
        <dbReference type="ARBA" id="ARBA00032722"/>
    </source>
</evidence>
<keyword evidence="2" id="KW-0285">Flavoprotein</keyword>
<dbReference type="RefSeq" id="WP_310315824.1">
    <property type="nucleotide sequence ID" value="NZ_JAVDWU010000004.1"/>
</dbReference>
<evidence type="ECO:0000256" key="3">
    <source>
        <dbReference type="ARBA" id="ARBA00022643"/>
    </source>
</evidence>
<dbReference type="Proteomes" id="UP001265700">
    <property type="component" value="Unassembled WGS sequence"/>
</dbReference>
<comment type="function">
    <text evidence="9">Involved in pyrimidine base degradation. Catalyzes physiologically the reduction of uracil to 5,6-dihydrouracil (DHU) by using NADH as a specific cosubstrate. It also catalyzes the reverse reaction and the reduction of thymine to 5,6-dihydrothymine (DHT).</text>
</comment>
<dbReference type="InterPro" id="IPR023753">
    <property type="entry name" value="FAD/NAD-binding_dom"/>
</dbReference>
<dbReference type="SUPFAM" id="SSF46548">
    <property type="entry name" value="alpha-helical ferredoxin"/>
    <property type="match status" value="1"/>
</dbReference>
<reference evidence="13 14" key="1">
    <citation type="submission" date="2023-07" db="EMBL/GenBank/DDBJ databases">
        <title>Sorghum-associated microbial communities from plants grown in Nebraska, USA.</title>
        <authorList>
            <person name="Schachtman D."/>
        </authorList>
    </citation>
    <scope>NUCLEOTIDE SEQUENCE [LARGE SCALE GENOMIC DNA]</scope>
    <source>
        <strain evidence="13 14">4249</strain>
    </source>
</reference>
<dbReference type="InterPro" id="IPR017896">
    <property type="entry name" value="4Fe4S_Fe-S-bd"/>
</dbReference>
<sequence length="455" mass="47910">MDTLTSRACGVHAARLNLADYAVNFSDAHPPLTRPQALIEAERCYYCHDAPCATACPTGIDIPSFVHRIAQDNNRGAARAILEANPLGGMCARVCPTEVLCEQACVRNTNEDKPVEIGLLQRYATDAFFARPGAPLFQREAPTGKRVAVVGAGPAGLACAHGLALRGHDVVLFESRPKLGGLNEYGLASYKTTDDFAQKEVAWLLSVGGIEVRTGQQLGRDITLDGLMAGFDAVFLGLGLQGVNALGIAEPTATGLRNAVDFIAELRQSTDLSTLSVGRRVLVIGGGMTAVDAAVQSRKLGAEDVTIVYRRGAEAMSASRVEQQWAQTNGVTIRHWAAPQELLCEGGAVKGMRFAATALRDGKLVETGETFTLEADMVLKAIGQTYVAEPVGKAIALQGGRIATDTAGRTSLARVWAGGDCRAGGRDLTVEAVEHGKLAALSIHEALSVPVALVA</sequence>
<organism evidence="13 14">
    <name type="scientific">Hydrogenophaga palleronii</name>
    <dbReference type="NCBI Taxonomy" id="65655"/>
    <lineage>
        <taxon>Bacteria</taxon>
        <taxon>Pseudomonadati</taxon>
        <taxon>Pseudomonadota</taxon>
        <taxon>Betaproteobacteria</taxon>
        <taxon>Burkholderiales</taxon>
        <taxon>Comamonadaceae</taxon>
        <taxon>Hydrogenophaga</taxon>
    </lineage>
</organism>
<dbReference type="PRINTS" id="PR00419">
    <property type="entry name" value="ADXRDTASE"/>
</dbReference>
<accession>A0ABU1WM66</accession>
<evidence type="ECO:0000313" key="13">
    <source>
        <dbReference type="EMBL" id="MDR7150387.1"/>
    </source>
</evidence>
<dbReference type="Pfam" id="PF14691">
    <property type="entry name" value="Fer4_20"/>
    <property type="match status" value="1"/>
</dbReference>
<keyword evidence="14" id="KW-1185">Reference proteome</keyword>
<dbReference type="PANTHER" id="PTHR43073">
    <property type="entry name" value="DIHYDROPYRIMIDINE DEHYDROGENASE [NADP(+)]"/>
    <property type="match status" value="1"/>
</dbReference>
<evidence type="ECO:0000256" key="2">
    <source>
        <dbReference type="ARBA" id="ARBA00022630"/>
    </source>
</evidence>
<keyword evidence="3" id="KW-0288">FMN</keyword>
<evidence type="ECO:0000256" key="4">
    <source>
        <dbReference type="ARBA" id="ARBA00023002"/>
    </source>
</evidence>
<dbReference type="InterPro" id="IPR009051">
    <property type="entry name" value="Helical_ferredxn"/>
</dbReference>
<dbReference type="InterPro" id="IPR036188">
    <property type="entry name" value="FAD/NAD-bd_sf"/>
</dbReference>
<dbReference type="EC" id="1.3.1.1" evidence="11"/>
<proteinExistence type="predicted"/>
<dbReference type="SUPFAM" id="SSF51971">
    <property type="entry name" value="Nucleotide-binding domain"/>
    <property type="match status" value="1"/>
</dbReference>
<dbReference type="InterPro" id="IPR028261">
    <property type="entry name" value="DPD_II"/>
</dbReference>
<evidence type="ECO:0000256" key="11">
    <source>
        <dbReference type="ARBA" id="ARBA00049728"/>
    </source>
</evidence>
<dbReference type="GO" id="GO:0004355">
    <property type="term" value="F:glutamate synthase (NADPH) activity"/>
    <property type="evidence" value="ECO:0007669"/>
    <property type="project" value="UniProtKB-EC"/>
</dbReference>
<evidence type="ECO:0000256" key="8">
    <source>
        <dbReference type="ARBA" id="ARBA00048792"/>
    </source>
</evidence>
<name>A0ABU1WM66_9BURK</name>
<dbReference type="Pfam" id="PF07992">
    <property type="entry name" value="Pyr_redox_2"/>
    <property type="match status" value="1"/>
</dbReference>